<dbReference type="GO" id="GO:0008083">
    <property type="term" value="F:growth factor activity"/>
    <property type="evidence" value="ECO:0007669"/>
    <property type="project" value="UniProtKB-KW"/>
</dbReference>
<dbReference type="PANTHER" id="PTHR11848:SF159">
    <property type="entry name" value="NODAL HOMOLOG"/>
    <property type="match status" value="1"/>
</dbReference>
<organism evidence="13 14">
    <name type="scientific">Upupa epops</name>
    <name type="common">Eurasian hoopoe</name>
    <dbReference type="NCBI Taxonomy" id="57439"/>
    <lineage>
        <taxon>Eukaryota</taxon>
        <taxon>Metazoa</taxon>
        <taxon>Chordata</taxon>
        <taxon>Craniata</taxon>
        <taxon>Vertebrata</taxon>
        <taxon>Euteleostomi</taxon>
        <taxon>Archelosauria</taxon>
        <taxon>Archosauria</taxon>
        <taxon>Dinosauria</taxon>
        <taxon>Saurischia</taxon>
        <taxon>Theropoda</taxon>
        <taxon>Coelurosauria</taxon>
        <taxon>Aves</taxon>
        <taxon>Neognathae</taxon>
        <taxon>Neoaves</taxon>
        <taxon>Telluraves</taxon>
        <taxon>Coraciimorphae</taxon>
        <taxon>Bucerotiformes</taxon>
        <taxon>Upupidae</taxon>
        <taxon>Upupa</taxon>
    </lineage>
</organism>
<evidence type="ECO:0000259" key="12">
    <source>
        <dbReference type="PROSITE" id="PS51362"/>
    </source>
</evidence>
<dbReference type="PANTHER" id="PTHR11848">
    <property type="entry name" value="TGF-BETA FAMILY"/>
    <property type="match status" value="1"/>
</dbReference>
<dbReference type="InterPro" id="IPR017948">
    <property type="entry name" value="TGFb_CS"/>
</dbReference>
<dbReference type="FunFam" id="2.10.90.10:FF:000026">
    <property type="entry name" value="Nodal homolog 3-A"/>
    <property type="match status" value="1"/>
</dbReference>
<dbReference type="GO" id="GO:0009888">
    <property type="term" value="P:tissue development"/>
    <property type="evidence" value="ECO:0007669"/>
    <property type="project" value="UniProtKB-ARBA"/>
</dbReference>
<dbReference type="OrthoDB" id="5949851at2759"/>
<feature type="non-terminal residue" evidence="13">
    <location>
        <position position="286"/>
    </location>
</feature>
<feature type="compositionally biased region" description="Basic and acidic residues" evidence="11">
    <location>
        <begin position="131"/>
        <end position="155"/>
    </location>
</feature>
<dbReference type="InterPro" id="IPR029034">
    <property type="entry name" value="Cystine-knot_cytokine"/>
</dbReference>
<name>A0A7K6AQV8_UPUEP</name>
<keyword evidence="14" id="KW-1185">Reference proteome</keyword>
<dbReference type="Pfam" id="PF00019">
    <property type="entry name" value="TGF_beta"/>
    <property type="match status" value="1"/>
</dbReference>
<dbReference type="InterPro" id="IPR001839">
    <property type="entry name" value="TGF-b_C"/>
</dbReference>
<feature type="compositionally biased region" description="Basic residues" evidence="11">
    <location>
        <begin position="156"/>
        <end position="168"/>
    </location>
</feature>
<dbReference type="PROSITE" id="PS51362">
    <property type="entry name" value="TGF_BETA_2"/>
    <property type="match status" value="1"/>
</dbReference>
<evidence type="ECO:0000256" key="10">
    <source>
        <dbReference type="RuleBase" id="RU000354"/>
    </source>
</evidence>
<evidence type="ECO:0000256" key="2">
    <source>
        <dbReference type="ARBA" id="ARBA00006656"/>
    </source>
</evidence>
<evidence type="ECO:0000256" key="6">
    <source>
        <dbReference type="ARBA" id="ARBA00022729"/>
    </source>
</evidence>
<proteinExistence type="inferred from homology"/>
<keyword evidence="4" id="KW-0964">Secreted</keyword>
<comment type="similarity">
    <text evidence="2 10">Belongs to the TGF-beta family.</text>
</comment>
<protein>
    <submittedName>
        <fullName evidence="13">NODAL protein</fullName>
    </submittedName>
</protein>
<dbReference type="CDD" id="cd13759">
    <property type="entry name" value="TGF_beta_NODAL"/>
    <property type="match status" value="1"/>
</dbReference>
<dbReference type="GO" id="GO:0005125">
    <property type="term" value="F:cytokine activity"/>
    <property type="evidence" value="ECO:0007669"/>
    <property type="project" value="TreeGrafter"/>
</dbReference>
<comment type="caution">
    <text evidence="13">The sequence shown here is derived from an EMBL/GenBank/DDBJ whole genome shotgun (WGS) entry which is preliminary data.</text>
</comment>
<dbReference type="EMBL" id="VZRI01003846">
    <property type="protein sequence ID" value="NWU91987.1"/>
    <property type="molecule type" value="Genomic_DNA"/>
</dbReference>
<feature type="domain" description="TGF-beta family profile" evidence="12">
    <location>
        <begin position="157"/>
        <end position="286"/>
    </location>
</feature>
<dbReference type="AlphaFoldDB" id="A0A7K6AQV8"/>
<comment type="subcellular location">
    <subcellularLocation>
        <location evidence="1">Secreted</location>
    </subcellularLocation>
</comment>
<sequence>QNGSRWALSFDMSSLSSSQEVSLAELRVRLPSRSPARDVSLDIYHSPRQGCQGDRTCAHQLFLGTVAGSPSSTQASWKVFEVTNLLRSWLHQDVAPGHQGPIGREREPALPQEVTDRVLLLIFSQDKSPGDHSLIRTAETSKHVMRDSSSPDRGTRRQRRNRKEKQRIKLSDPPAAVAGDEGRPLCRRVDMMVDFELTGWGSWIVYPKKYNAYRCEGQCPSPVDETFKPTNHAYIQSLLQLYKPSQVPCPACSPVRMSSLSMLYYEKGEMVVRHHEDMVIEECGCN</sequence>
<evidence type="ECO:0000256" key="7">
    <source>
        <dbReference type="ARBA" id="ARBA00023030"/>
    </source>
</evidence>
<dbReference type="PRINTS" id="PR00669">
    <property type="entry name" value="INHIBINA"/>
</dbReference>
<dbReference type="PROSITE" id="PS00250">
    <property type="entry name" value="TGF_BETA_1"/>
    <property type="match status" value="1"/>
</dbReference>
<evidence type="ECO:0000256" key="11">
    <source>
        <dbReference type="SAM" id="MobiDB-lite"/>
    </source>
</evidence>
<keyword evidence="9" id="KW-0325">Glycoprotein</keyword>
<evidence type="ECO:0000256" key="5">
    <source>
        <dbReference type="ARBA" id="ARBA00022685"/>
    </source>
</evidence>
<evidence type="ECO:0000256" key="1">
    <source>
        <dbReference type="ARBA" id="ARBA00004613"/>
    </source>
</evidence>
<feature type="non-terminal residue" evidence="13">
    <location>
        <position position="1"/>
    </location>
</feature>
<evidence type="ECO:0000313" key="14">
    <source>
        <dbReference type="Proteomes" id="UP000544127"/>
    </source>
</evidence>
<dbReference type="GO" id="GO:0007369">
    <property type="term" value="P:gastrulation"/>
    <property type="evidence" value="ECO:0007669"/>
    <property type="project" value="UniProtKB-ARBA"/>
</dbReference>
<keyword evidence="7 10" id="KW-0339">Growth factor</keyword>
<keyword evidence="8" id="KW-1015">Disulfide bond</keyword>
<evidence type="ECO:0000313" key="13">
    <source>
        <dbReference type="EMBL" id="NWU91987.1"/>
    </source>
</evidence>
<keyword evidence="6" id="KW-0732">Signal</keyword>
<dbReference type="GO" id="GO:0005615">
    <property type="term" value="C:extracellular space"/>
    <property type="evidence" value="ECO:0007669"/>
    <property type="project" value="TreeGrafter"/>
</dbReference>
<gene>
    <name evidence="13" type="primary">Nodal</name>
    <name evidence="13" type="ORF">UPUEPO_R07851</name>
</gene>
<reference evidence="13 14" key="1">
    <citation type="submission" date="2019-09" db="EMBL/GenBank/DDBJ databases">
        <title>Bird 10,000 Genomes (B10K) Project - Family phase.</title>
        <authorList>
            <person name="Zhang G."/>
        </authorList>
    </citation>
    <scope>NUCLEOTIDE SEQUENCE [LARGE SCALE GENOMIC DNA]</scope>
    <source>
        <strain evidence="13">B10K-DU-012-37</strain>
    </source>
</reference>
<dbReference type="InterPro" id="IPR015615">
    <property type="entry name" value="TGF-beta-rel"/>
</dbReference>
<evidence type="ECO:0000256" key="9">
    <source>
        <dbReference type="ARBA" id="ARBA00023180"/>
    </source>
</evidence>
<dbReference type="Proteomes" id="UP000544127">
    <property type="component" value="Unassembled WGS sequence"/>
</dbReference>
<feature type="region of interest" description="Disordered" evidence="11">
    <location>
        <begin position="131"/>
        <end position="181"/>
    </location>
</feature>
<evidence type="ECO:0000256" key="8">
    <source>
        <dbReference type="ARBA" id="ARBA00023157"/>
    </source>
</evidence>
<keyword evidence="3" id="KW-0217">Developmental protein</keyword>
<evidence type="ECO:0000256" key="4">
    <source>
        <dbReference type="ARBA" id="ARBA00022525"/>
    </source>
</evidence>
<keyword evidence="5" id="KW-0165">Cleavage on pair of basic residues</keyword>
<dbReference type="SUPFAM" id="SSF57501">
    <property type="entry name" value="Cystine-knot cytokines"/>
    <property type="match status" value="1"/>
</dbReference>
<accession>A0A7K6AQV8</accession>
<evidence type="ECO:0000256" key="3">
    <source>
        <dbReference type="ARBA" id="ARBA00022473"/>
    </source>
</evidence>
<dbReference type="Gene3D" id="2.10.90.10">
    <property type="entry name" value="Cystine-knot cytokines"/>
    <property type="match status" value="1"/>
</dbReference>
<dbReference type="SMART" id="SM00204">
    <property type="entry name" value="TGFB"/>
    <property type="match status" value="1"/>
</dbReference>